<dbReference type="PANTHER" id="PTHR21193">
    <property type="entry name" value="OXIDOREDUCTASE-LIKE DOMAIN-CONTAINING PROTEIN 1"/>
    <property type="match status" value="1"/>
</dbReference>
<gene>
    <name evidence="2" type="primary">AUGUSTUS-3.0.2_06272</name>
    <name evidence="2" type="ORF">TcasGA2_TC006272</name>
</gene>
<feature type="domain" description="Oxidoreductase-like" evidence="1">
    <location>
        <begin position="46"/>
        <end position="71"/>
    </location>
</feature>
<dbReference type="EMBL" id="KQ971358">
    <property type="protein sequence ID" value="EFA08609.1"/>
    <property type="molecule type" value="Genomic_DNA"/>
</dbReference>
<evidence type="ECO:0000313" key="2">
    <source>
        <dbReference type="EMBL" id="EFA08609.1"/>
    </source>
</evidence>
<dbReference type="eggNOG" id="ENOG502S8KH">
    <property type="taxonomic scope" value="Eukaryota"/>
</dbReference>
<dbReference type="Proteomes" id="UP000007266">
    <property type="component" value="Linkage group 8"/>
</dbReference>
<dbReference type="OMA" id="CHDEKVE"/>
<dbReference type="AlphaFoldDB" id="D6WVS6"/>
<evidence type="ECO:0000259" key="1">
    <source>
        <dbReference type="Pfam" id="PF09791"/>
    </source>
</evidence>
<keyword evidence="3" id="KW-1185">Reference proteome</keyword>
<dbReference type="InParanoid" id="D6WVS6"/>
<dbReference type="Pfam" id="PF09791">
    <property type="entry name" value="Oxidored-like"/>
    <property type="match status" value="1"/>
</dbReference>
<reference evidence="2 3" key="2">
    <citation type="journal article" date="2010" name="Nucleic Acids Res.">
        <title>BeetleBase in 2010: revisions to provide comprehensive genomic information for Tribolium castaneum.</title>
        <authorList>
            <person name="Kim H.S."/>
            <person name="Murphy T."/>
            <person name="Xia J."/>
            <person name="Caragea D."/>
            <person name="Park Y."/>
            <person name="Beeman R.W."/>
            <person name="Lorenzen M.D."/>
            <person name="Butcher S."/>
            <person name="Manak J.R."/>
            <person name="Brown S.J."/>
        </authorList>
    </citation>
    <scope>GENOME REANNOTATION</scope>
    <source>
        <strain evidence="2 3">Georgia GA2</strain>
    </source>
</reference>
<proteinExistence type="predicted"/>
<dbReference type="PANTHER" id="PTHR21193:SF3">
    <property type="entry name" value="OXIDOREDUCTASE-LIKE DOMAIN-CONTAINING PROTEIN 1"/>
    <property type="match status" value="1"/>
</dbReference>
<dbReference type="HOGENOM" id="CLU_148260_1_0_1"/>
<organism evidence="2 3">
    <name type="scientific">Tribolium castaneum</name>
    <name type="common">Red flour beetle</name>
    <dbReference type="NCBI Taxonomy" id="7070"/>
    <lineage>
        <taxon>Eukaryota</taxon>
        <taxon>Metazoa</taxon>
        <taxon>Ecdysozoa</taxon>
        <taxon>Arthropoda</taxon>
        <taxon>Hexapoda</taxon>
        <taxon>Insecta</taxon>
        <taxon>Pterygota</taxon>
        <taxon>Neoptera</taxon>
        <taxon>Endopterygota</taxon>
        <taxon>Coleoptera</taxon>
        <taxon>Polyphaga</taxon>
        <taxon>Cucujiformia</taxon>
        <taxon>Tenebrionidae</taxon>
        <taxon>Tenebrionidae incertae sedis</taxon>
        <taxon>Tribolium</taxon>
    </lineage>
</organism>
<dbReference type="PhylomeDB" id="D6WVS6"/>
<protein>
    <submittedName>
        <fullName evidence="2">Oxidoreductase-like domain-containing protein 1</fullName>
    </submittedName>
</protein>
<reference evidence="2 3" key="1">
    <citation type="journal article" date="2008" name="Nature">
        <title>The genome of the model beetle and pest Tribolium castaneum.</title>
        <authorList>
            <consortium name="Tribolium Genome Sequencing Consortium"/>
            <person name="Richards S."/>
            <person name="Gibbs R.A."/>
            <person name="Weinstock G.M."/>
            <person name="Brown S.J."/>
            <person name="Denell R."/>
            <person name="Beeman R.W."/>
            <person name="Gibbs R."/>
            <person name="Beeman R.W."/>
            <person name="Brown S.J."/>
            <person name="Bucher G."/>
            <person name="Friedrich M."/>
            <person name="Grimmelikhuijzen C.J."/>
            <person name="Klingler M."/>
            <person name="Lorenzen M."/>
            <person name="Richards S."/>
            <person name="Roth S."/>
            <person name="Schroder R."/>
            <person name="Tautz D."/>
            <person name="Zdobnov E.M."/>
            <person name="Muzny D."/>
            <person name="Gibbs R.A."/>
            <person name="Weinstock G.M."/>
            <person name="Attaway T."/>
            <person name="Bell S."/>
            <person name="Buhay C.J."/>
            <person name="Chandrabose M.N."/>
            <person name="Chavez D."/>
            <person name="Clerk-Blankenburg K.P."/>
            <person name="Cree A."/>
            <person name="Dao M."/>
            <person name="Davis C."/>
            <person name="Chacko J."/>
            <person name="Dinh H."/>
            <person name="Dugan-Rocha S."/>
            <person name="Fowler G."/>
            <person name="Garner T.T."/>
            <person name="Garnes J."/>
            <person name="Gnirke A."/>
            <person name="Hawes A."/>
            <person name="Hernandez J."/>
            <person name="Hines S."/>
            <person name="Holder M."/>
            <person name="Hume J."/>
            <person name="Jhangiani S.N."/>
            <person name="Joshi V."/>
            <person name="Khan Z.M."/>
            <person name="Jackson L."/>
            <person name="Kovar C."/>
            <person name="Kowis A."/>
            <person name="Lee S."/>
            <person name="Lewis L.R."/>
            <person name="Margolis J."/>
            <person name="Morgan M."/>
            <person name="Nazareth L.V."/>
            <person name="Nguyen N."/>
            <person name="Okwuonu G."/>
            <person name="Parker D."/>
            <person name="Richards S."/>
            <person name="Ruiz S.J."/>
            <person name="Santibanez J."/>
            <person name="Savard J."/>
            <person name="Scherer S.E."/>
            <person name="Schneider B."/>
            <person name="Sodergren E."/>
            <person name="Tautz D."/>
            <person name="Vattahil S."/>
            <person name="Villasana D."/>
            <person name="White C.S."/>
            <person name="Wright R."/>
            <person name="Park Y."/>
            <person name="Beeman R.W."/>
            <person name="Lord J."/>
            <person name="Oppert B."/>
            <person name="Lorenzen M."/>
            <person name="Brown S."/>
            <person name="Wang L."/>
            <person name="Savard J."/>
            <person name="Tautz D."/>
            <person name="Richards S."/>
            <person name="Weinstock G."/>
            <person name="Gibbs R.A."/>
            <person name="Liu Y."/>
            <person name="Worley K."/>
            <person name="Weinstock G."/>
            <person name="Elsik C.G."/>
            <person name="Reese J.T."/>
            <person name="Elhaik E."/>
            <person name="Landan G."/>
            <person name="Graur D."/>
            <person name="Arensburger P."/>
            <person name="Atkinson P."/>
            <person name="Beeman R.W."/>
            <person name="Beidler J."/>
            <person name="Brown S.J."/>
            <person name="Demuth J.P."/>
            <person name="Drury D.W."/>
            <person name="Du Y.Z."/>
            <person name="Fujiwara H."/>
            <person name="Lorenzen M."/>
            <person name="Maselli V."/>
            <person name="Osanai M."/>
            <person name="Park Y."/>
            <person name="Robertson H.M."/>
            <person name="Tu Z."/>
            <person name="Wang J.J."/>
            <person name="Wang S."/>
            <person name="Richards S."/>
            <person name="Song H."/>
            <person name="Zhang L."/>
            <person name="Sodergren E."/>
            <person name="Werner D."/>
            <person name="Stanke M."/>
            <person name="Morgenstern B."/>
            <person name="Solovyev V."/>
            <person name="Kosarev P."/>
            <person name="Brown G."/>
            <person name="Chen H.C."/>
            <person name="Ermolaeva O."/>
            <person name="Hlavina W."/>
            <person name="Kapustin Y."/>
            <person name="Kiryutin B."/>
            <person name="Kitts P."/>
            <person name="Maglott D."/>
            <person name="Pruitt K."/>
            <person name="Sapojnikov V."/>
            <person name="Souvorov A."/>
            <person name="Mackey A.J."/>
            <person name="Waterhouse R.M."/>
            <person name="Wyder S."/>
            <person name="Zdobnov E.M."/>
            <person name="Zdobnov E.M."/>
            <person name="Wyder S."/>
            <person name="Kriventseva E.V."/>
            <person name="Kadowaki T."/>
            <person name="Bork P."/>
            <person name="Aranda M."/>
            <person name="Bao R."/>
            <person name="Beermann A."/>
            <person name="Berns N."/>
            <person name="Bolognesi R."/>
            <person name="Bonneton F."/>
            <person name="Bopp D."/>
            <person name="Brown S.J."/>
            <person name="Bucher G."/>
            <person name="Butts T."/>
            <person name="Chaumot A."/>
            <person name="Denell R.E."/>
            <person name="Ferrier D.E."/>
            <person name="Friedrich M."/>
            <person name="Gordon C.M."/>
            <person name="Jindra M."/>
            <person name="Klingler M."/>
            <person name="Lan Q."/>
            <person name="Lattorff H.M."/>
            <person name="Laudet V."/>
            <person name="von Levetsow C."/>
            <person name="Liu Z."/>
            <person name="Lutz R."/>
            <person name="Lynch J.A."/>
            <person name="da Fonseca R.N."/>
            <person name="Posnien N."/>
            <person name="Reuter R."/>
            <person name="Roth S."/>
            <person name="Savard J."/>
            <person name="Schinko J.B."/>
            <person name="Schmitt C."/>
            <person name="Schoppmeier M."/>
            <person name="Schroder R."/>
            <person name="Shippy T.D."/>
            <person name="Simonnet F."/>
            <person name="Marques-Souza H."/>
            <person name="Tautz D."/>
            <person name="Tomoyasu Y."/>
            <person name="Trauner J."/>
            <person name="Van der Zee M."/>
            <person name="Vervoort M."/>
            <person name="Wittkopp N."/>
            <person name="Wimmer E.A."/>
            <person name="Yang X."/>
            <person name="Jones A.K."/>
            <person name="Sattelle D.B."/>
            <person name="Ebert P.R."/>
            <person name="Nelson D."/>
            <person name="Scott J.G."/>
            <person name="Beeman R.W."/>
            <person name="Muthukrishnan S."/>
            <person name="Kramer K.J."/>
            <person name="Arakane Y."/>
            <person name="Beeman R.W."/>
            <person name="Zhu Q."/>
            <person name="Hogenkamp D."/>
            <person name="Dixit R."/>
            <person name="Oppert B."/>
            <person name="Jiang H."/>
            <person name="Zou Z."/>
            <person name="Marshall J."/>
            <person name="Elpidina E."/>
            <person name="Vinokurov K."/>
            <person name="Oppert C."/>
            <person name="Zou Z."/>
            <person name="Evans J."/>
            <person name="Lu Z."/>
            <person name="Zhao P."/>
            <person name="Sumathipala N."/>
            <person name="Altincicek B."/>
            <person name="Vilcinskas A."/>
            <person name="Williams M."/>
            <person name="Hultmark D."/>
            <person name="Hetru C."/>
            <person name="Jiang H."/>
            <person name="Grimmelikhuijzen C.J."/>
            <person name="Hauser F."/>
            <person name="Cazzamali G."/>
            <person name="Williamson M."/>
            <person name="Park Y."/>
            <person name="Li B."/>
            <person name="Tanaka Y."/>
            <person name="Predel R."/>
            <person name="Neupert S."/>
            <person name="Schachtner J."/>
            <person name="Verleyen P."/>
            <person name="Raible F."/>
            <person name="Bork P."/>
            <person name="Friedrich M."/>
            <person name="Walden K.K."/>
            <person name="Robertson H.M."/>
            <person name="Angeli S."/>
            <person name="Foret S."/>
            <person name="Bucher G."/>
            <person name="Schuetz S."/>
            <person name="Maleszka R."/>
            <person name="Wimmer E.A."/>
            <person name="Beeman R.W."/>
            <person name="Lorenzen M."/>
            <person name="Tomoyasu Y."/>
            <person name="Miller S.C."/>
            <person name="Grossmann D."/>
            <person name="Bucher G."/>
        </authorList>
    </citation>
    <scope>NUCLEOTIDE SEQUENCE [LARGE SCALE GENOMIC DNA]</scope>
    <source>
        <strain evidence="2 3">Georgia GA2</strain>
    </source>
</reference>
<evidence type="ECO:0000313" key="3">
    <source>
        <dbReference type="Proteomes" id="UP000007266"/>
    </source>
</evidence>
<dbReference type="InterPro" id="IPR019180">
    <property type="entry name" value="Oxidoreductase-like_N"/>
</dbReference>
<dbReference type="InterPro" id="IPR039251">
    <property type="entry name" value="OXLD1"/>
</dbReference>
<accession>D6WVS6</accession>
<name>D6WVS6_TRICA</name>
<sequence>MGVLKIVSTRFPLRNSIPNLAFFCRKCHDEKVEKPNEKPAENGDFPEEPTTCCMSGCANCVWLEYAEKLSQMYKDGGEEALKQINEKVTDPNMKAFLLHELRMRKK</sequence>